<dbReference type="PANTHER" id="PTHR30212:SF2">
    <property type="entry name" value="PROTEIN YIIM"/>
    <property type="match status" value="1"/>
</dbReference>
<reference evidence="2 3" key="1">
    <citation type="submission" date="2021-06" db="EMBL/GenBank/DDBJ databases">
        <title>Differences between aerobic and microaerobic xylene degrading microbial communities.</title>
        <authorList>
            <person name="Banerjee S."/>
            <person name="Tancsics A."/>
        </authorList>
    </citation>
    <scope>NUCLEOTIDE SEQUENCE [LARGE SCALE GENOMIC DNA]</scope>
    <source>
        <strain evidence="2 3">MAP12</strain>
    </source>
</reference>
<proteinExistence type="predicted"/>
<dbReference type="InterPro" id="IPR005163">
    <property type="entry name" value="Tri_helical_YiiM-like"/>
</dbReference>
<name>A0ABS6MY80_9GAMM</name>
<dbReference type="EMBL" id="JAHRGL010000030">
    <property type="protein sequence ID" value="MBV2133500.1"/>
    <property type="molecule type" value="Genomic_DNA"/>
</dbReference>
<dbReference type="PANTHER" id="PTHR30212">
    <property type="entry name" value="PROTEIN YIIM"/>
    <property type="match status" value="1"/>
</dbReference>
<dbReference type="InterPro" id="IPR005302">
    <property type="entry name" value="MoCF_Sase_C"/>
</dbReference>
<evidence type="ECO:0000313" key="3">
    <source>
        <dbReference type="Proteomes" id="UP000813068"/>
    </source>
</evidence>
<organism evidence="2 3">
    <name type="scientific">Geopseudomonas aromaticivorans</name>
    <dbReference type="NCBI Taxonomy" id="2849492"/>
    <lineage>
        <taxon>Bacteria</taxon>
        <taxon>Pseudomonadati</taxon>
        <taxon>Pseudomonadota</taxon>
        <taxon>Gammaproteobacteria</taxon>
        <taxon>Pseudomonadales</taxon>
        <taxon>Pseudomonadaceae</taxon>
        <taxon>Geopseudomonas</taxon>
    </lineage>
</organism>
<dbReference type="Pfam" id="PF03473">
    <property type="entry name" value="MOSC"/>
    <property type="match status" value="1"/>
</dbReference>
<evidence type="ECO:0000313" key="2">
    <source>
        <dbReference type="EMBL" id="MBV2133500.1"/>
    </source>
</evidence>
<dbReference type="Pfam" id="PF03475">
    <property type="entry name" value="YiiM_3-alpha"/>
    <property type="match status" value="1"/>
</dbReference>
<accession>A0ABS6MY80</accession>
<dbReference type="RefSeq" id="WP_217681947.1">
    <property type="nucleotide sequence ID" value="NZ_JAHRGL010000030.1"/>
</dbReference>
<feature type="domain" description="MOSC" evidence="1">
    <location>
        <begin position="28"/>
        <end position="162"/>
    </location>
</feature>
<protein>
    <submittedName>
        <fullName evidence="2">MOSC domain-containing protein</fullName>
    </submittedName>
</protein>
<gene>
    <name evidence="2" type="ORF">KRX52_11935</name>
</gene>
<dbReference type="Proteomes" id="UP000813068">
    <property type="component" value="Unassembled WGS sequence"/>
</dbReference>
<evidence type="ECO:0000259" key="1">
    <source>
        <dbReference type="PROSITE" id="PS51340"/>
    </source>
</evidence>
<dbReference type="InterPro" id="IPR052353">
    <property type="entry name" value="Benzoxazolinone_Detox_Enz"/>
</dbReference>
<dbReference type="PROSITE" id="PS51340">
    <property type="entry name" value="MOSC"/>
    <property type="match status" value="1"/>
</dbReference>
<comment type="caution">
    <text evidence="2">The sequence shown here is derived from an EMBL/GenBank/DDBJ whole genome shotgun (WGS) entry which is preliminary data.</text>
</comment>
<keyword evidence="3" id="KW-1185">Reference proteome</keyword>
<sequence>MQPITIREVFIGKFEELGSAQSGVAASQPLQGEVWLGSDGLPGDQLAQRRPERADSVLLHYPAEHYRHWRKRFPLHKWRPAACSENFSTFGLGEAEVCVGDVVRWGEALLEVSQPCLPDYGLARRWNLPELPRLLQDSGRCGWFYRVLRPGLVSAAEPLQRVQRHYPELSIARLLEWYVHTPLERCALRQMLACDALAPAWRKVAERRLASGELEDWQARLYGGEAARSAESEGVQHA</sequence>